<name>A0ABU6X805_9FABA</name>
<evidence type="ECO:0000313" key="2">
    <source>
        <dbReference type="Proteomes" id="UP001341840"/>
    </source>
</evidence>
<reference evidence="1 2" key="1">
    <citation type="journal article" date="2023" name="Plants (Basel)">
        <title>Bridging the Gap: Combining Genomics and Transcriptomics Approaches to Understand Stylosanthes scabra, an Orphan Legume from the Brazilian Caatinga.</title>
        <authorList>
            <person name="Ferreira-Neto J.R.C."/>
            <person name="da Silva M.D."/>
            <person name="Binneck E."/>
            <person name="de Melo N.F."/>
            <person name="da Silva R.H."/>
            <person name="de Melo A.L.T.M."/>
            <person name="Pandolfi V."/>
            <person name="Bustamante F.O."/>
            <person name="Brasileiro-Vidal A.C."/>
            <person name="Benko-Iseppon A.M."/>
        </authorList>
    </citation>
    <scope>NUCLEOTIDE SEQUENCE [LARGE SCALE GENOMIC DNA]</scope>
    <source>
        <tissue evidence="1">Leaves</tissue>
    </source>
</reference>
<accession>A0ABU6X805</accession>
<protein>
    <submittedName>
        <fullName evidence="1">Uncharacterized protein</fullName>
    </submittedName>
</protein>
<comment type="caution">
    <text evidence="1">The sequence shown here is derived from an EMBL/GenBank/DDBJ whole genome shotgun (WGS) entry which is preliminary data.</text>
</comment>
<organism evidence="1 2">
    <name type="scientific">Stylosanthes scabra</name>
    <dbReference type="NCBI Taxonomy" id="79078"/>
    <lineage>
        <taxon>Eukaryota</taxon>
        <taxon>Viridiplantae</taxon>
        <taxon>Streptophyta</taxon>
        <taxon>Embryophyta</taxon>
        <taxon>Tracheophyta</taxon>
        <taxon>Spermatophyta</taxon>
        <taxon>Magnoliopsida</taxon>
        <taxon>eudicotyledons</taxon>
        <taxon>Gunneridae</taxon>
        <taxon>Pentapetalae</taxon>
        <taxon>rosids</taxon>
        <taxon>fabids</taxon>
        <taxon>Fabales</taxon>
        <taxon>Fabaceae</taxon>
        <taxon>Papilionoideae</taxon>
        <taxon>50 kb inversion clade</taxon>
        <taxon>dalbergioids sensu lato</taxon>
        <taxon>Dalbergieae</taxon>
        <taxon>Pterocarpus clade</taxon>
        <taxon>Stylosanthes</taxon>
    </lineage>
</organism>
<dbReference type="EMBL" id="JASCZI010211512">
    <property type="protein sequence ID" value="MED6193496.1"/>
    <property type="molecule type" value="Genomic_DNA"/>
</dbReference>
<keyword evidence="2" id="KW-1185">Reference proteome</keyword>
<gene>
    <name evidence="1" type="ORF">PIB30_020111</name>
</gene>
<evidence type="ECO:0000313" key="1">
    <source>
        <dbReference type="EMBL" id="MED6193496.1"/>
    </source>
</evidence>
<dbReference type="Proteomes" id="UP001341840">
    <property type="component" value="Unassembled WGS sequence"/>
</dbReference>
<proteinExistence type="predicted"/>
<sequence>MTRADLQCLISGNEVHSNILMLAALKTTIAQRASDETFEEIFDKITTWSLPPQFGLELLDYILSGSYSATKVLQNKDLPMDNWPFNKARGIPNCKTSDNSSVWLLEWIEMEDMFQPNLTTRPPNSKIRMLAACANLAGSAQ</sequence>